<keyword evidence="10" id="KW-0862">Zinc</keyword>
<keyword evidence="23" id="KW-1185">Reference proteome</keyword>
<evidence type="ECO:0000256" key="17">
    <source>
        <dbReference type="SAM" id="MobiDB-lite"/>
    </source>
</evidence>
<comment type="cofactor">
    <cofactor evidence="1">
        <name>Zn(2+)</name>
        <dbReference type="ChEBI" id="CHEBI:29105"/>
    </cofactor>
</comment>
<evidence type="ECO:0000256" key="18">
    <source>
        <dbReference type="SAM" id="Phobius"/>
    </source>
</evidence>
<keyword evidence="13 18" id="KW-0472">Membrane</keyword>
<dbReference type="GO" id="GO:0003729">
    <property type="term" value="F:mRNA binding"/>
    <property type="evidence" value="ECO:0007669"/>
    <property type="project" value="InterPro"/>
</dbReference>
<feature type="transmembrane region" description="Helical" evidence="18">
    <location>
        <begin position="886"/>
        <end position="914"/>
    </location>
</feature>
<dbReference type="GO" id="GO:0006508">
    <property type="term" value="P:proteolysis"/>
    <property type="evidence" value="ECO:0000318"/>
    <property type="project" value="GO_Central"/>
</dbReference>
<protein>
    <recommendedName>
        <fullName evidence="15">FXNA-like protease</fullName>
    </recommendedName>
</protein>
<dbReference type="SUPFAM" id="SSF53187">
    <property type="entry name" value="Zn-dependent exopeptidases"/>
    <property type="match status" value="1"/>
</dbReference>
<reference evidence="22" key="2">
    <citation type="submission" date="2022-06" db="UniProtKB">
        <authorList>
            <consortium name="EnsemblMetazoa"/>
        </authorList>
    </citation>
    <scope>IDENTIFICATION</scope>
    <source>
        <strain evidence="22">PS312</strain>
    </source>
</reference>
<reference evidence="23" key="1">
    <citation type="journal article" date="2008" name="Nat. Genet.">
        <title>The Pristionchus pacificus genome provides a unique perspective on nematode lifestyle and parasitism.</title>
        <authorList>
            <person name="Dieterich C."/>
            <person name="Clifton S.W."/>
            <person name="Schuster L.N."/>
            <person name="Chinwalla A."/>
            <person name="Delehaunty K."/>
            <person name="Dinkelacker I."/>
            <person name="Fulton L."/>
            <person name="Fulton R."/>
            <person name="Godfrey J."/>
            <person name="Minx P."/>
            <person name="Mitreva M."/>
            <person name="Roeseler W."/>
            <person name="Tian H."/>
            <person name="Witte H."/>
            <person name="Yang S.P."/>
            <person name="Wilson R.K."/>
            <person name="Sommer R.J."/>
        </authorList>
    </citation>
    <scope>NUCLEOTIDE SEQUENCE [LARGE SCALE GENOMIC DNA]</scope>
    <source>
        <strain evidence="23">PS312</strain>
    </source>
</reference>
<comment type="similarity">
    <text evidence="3">Belongs to the Luc7 family.</text>
</comment>
<evidence type="ECO:0000256" key="2">
    <source>
        <dbReference type="ARBA" id="ARBA00004477"/>
    </source>
</evidence>
<evidence type="ECO:0000259" key="21">
    <source>
        <dbReference type="Pfam" id="PF22249"/>
    </source>
</evidence>
<accession>A0A2A6CW50</accession>
<keyword evidence="12" id="KW-0482">Metalloprotease</keyword>
<feature type="domain" description="Endoplasmic reticulum metallopeptidase 1/1-A TM" evidence="21">
    <location>
        <begin position="878"/>
        <end position="1005"/>
    </location>
</feature>
<dbReference type="Gene3D" id="3.40.630.10">
    <property type="entry name" value="Zn peptidases"/>
    <property type="match status" value="1"/>
</dbReference>
<dbReference type="InterPro" id="IPR045175">
    <property type="entry name" value="M28_fam"/>
</dbReference>
<feature type="transmembrane region" description="Helical" evidence="18">
    <location>
        <begin position="811"/>
        <end position="829"/>
    </location>
</feature>
<feature type="domain" description="Endoplasmic reticulum metallopeptidase 1-like C-terminal" evidence="20">
    <location>
        <begin position="1038"/>
        <end position="1251"/>
    </location>
</feature>
<feature type="transmembrane region" description="Helical" evidence="18">
    <location>
        <begin position="841"/>
        <end position="866"/>
    </location>
</feature>
<dbReference type="PANTHER" id="PTHR12147:SF22">
    <property type="entry name" value="ENDOPLASMIC RETICULUM METALLOPEPTIDASE 1"/>
    <property type="match status" value="1"/>
</dbReference>
<dbReference type="CDD" id="cd03875">
    <property type="entry name" value="M28_Fxna_like"/>
    <property type="match status" value="1"/>
</dbReference>
<dbReference type="GO" id="GO:0005789">
    <property type="term" value="C:endoplasmic reticulum membrane"/>
    <property type="evidence" value="ECO:0007669"/>
    <property type="project" value="UniProtKB-SubCell"/>
</dbReference>
<evidence type="ECO:0000256" key="10">
    <source>
        <dbReference type="ARBA" id="ARBA00022833"/>
    </source>
</evidence>
<dbReference type="FunFam" id="3.40.630.10:FF:000008">
    <property type="entry name" value="Endoplasmic reticulum metallopeptidase 1"/>
    <property type="match status" value="1"/>
</dbReference>
<evidence type="ECO:0000256" key="1">
    <source>
        <dbReference type="ARBA" id="ARBA00001947"/>
    </source>
</evidence>
<evidence type="ECO:0000256" key="14">
    <source>
        <dbReference type="ARBA" id="ARBA00023180"/>
    </source>
</evidence>
<keyword evidence="11 18" id="KW-1133">Transmembrane helix</keyword>
<dbReference type="GO" id="GO:0046872">
    <property type="term" value="F:metal ion binding"/>
    <property type="evidence" value="ECO:0007669"/>
    <property type="project" value="UniProtKB-KW"/>
</dbReference>
<dbReference type="InterPro" id="IPR053973">
    <property type="entry name" value="ERMP1-like_C"/>
</dbReference>
<comment type="similarity">
    <text evidence="4">Belongs to the peptidase M28 family.</text>
</comment>
<dbReference type="GO" id="GO:0008235">
    <property type="term" value="F:metalloexopeptidase activity"/>
    <property type="evidence" value="ECO:0007669"/>
    <property type="project" value="InterPro"/>
</dbReference>
<evidence type="ECO:0000256" key="6">
    <source>
        <dbReference type="ARBA" id="ARBA00022692"/>
    </source>
</evidence>
<name>A0A2A6CW50_PRIPA</name>
<feature type="domain" description="Peptidase M28" evidence="19">
    <location>
        <begin position="580"/>
        <end position="773"/>
    </location>
</feature>
<keyword evidence="16" id="KW-0175">Coiled coil</keyword>
<feature type="transmembrane region" description="Helical" evidence="18">
    <location>
        <begin position="1012"/>
        <end position="1031"/>
    </location>
</feature>
<evidence type="ECO:0000256" key="13">
    <source>
        <dbReference type="ARBA" id="ARBA00023136"/>
    </source>
</evidence>
<evidence type="ECO:0000256" key="4">
    <source>
        <dbReference type="ARBA" id="ARBA00010918"/>
    </source>
</evidence>
<evidence type="ECO:0000256" key="12">
    <source>
        <dbReference type="ARBA" id="ARBA00023049"/>
    </source>
</evidence>
<evidence type="ECO:0000313" key="23">
    <source>
        <dbReference type="Proteomes" id="UP000005239"/>
    </source>
</evidence>
<dbReference type="GO" id="GO:0005685">
    <property type="term" value="C:U1 snRNP"/>
    <property type="evidence" value="ECO:0007669"/>
    <property type="project" value="InterPro"/>
</dbReference>
<proteinExistence type="inferred from homology"/>
<keyword evidence="7" id="KW-0479">Metal-binding</keyword>
<feature type="transmembrane region" description="Helical" evidence="18">
    <location>
        <begin position="935"/>
        <end position="955"/>
    </location>
</feature>
<dbReference type="PANTHER" id="PTHR12147">
    <property type="entry name" value="METALLOPEPTIDASE M28 FAMILY MEMBER"/>
    <property type="match status" value="1"/>
</dbReference>
<evidence type="ECO:0000256" key="8">
    <source>
        <dbReference type="ARBA" id="ARBA00022801"/>
    </source>
</evidence>
<dbReference type="InterPro" id="IPR048024">
    <property type="entry name" value="Fxna-like_M28_dom"/>
</dbReference>
<dbReference type="Pfam" id="PF22249">
    <property type="entry name" value="ERMP1-TM"/>
    <property type="match status" value="1"/>
</dbReference>
<evidence type="ECO:0000256" key="11">
    <source>
        <dbReference type="ARBA" id="ARBA00022989"/>
    </source>
</evidence>
<comment type="subcellular location">
    <subcellularLocation>
        <location evidence="2">Endoplasmic reticulum membrane</location>
        <topology evidence="2">Multi-pass membrane protein</topology>
    </subcellularLocation>
</comment>
<evidence type="ECO:0000313" key="22">
    <source>
        <dbReference type="EnsemblMetazoa" id="PPA03091.1"/>
    </source>
</evidence>
<dbReference type="Pfam" id="PF03194">
    <property type="entry name" value="LUC7"/>
    <property type="match status" value="1"/>
</dbReference>
<dbReference type="InterPro" id="IPR053974">
    <property type="entry name" value="ERMP1_1-A_TM"/>
</dbReference>
<feature type="region of interest" description="Disordered" evidence="17">
    <location>
        <begin position="295"/>
        <end position="316"/>
    </location>
</feature>
<evidence type="ECO:0000256" key="7">
    <source>
        <dbReference type="ARBA" id="ARBA00022723"/>
    </source>
</evidence>
<gene>
    <name evidence="22" type="primary">WBGene00092645</name>
</gene>
<evidence type="ECO:0000256" key="9">
    <source>
        <dbReference type="ARBA" id="ARBA00022824"/>
    </source>
</evidence>
<feature type="transmembrane region" description="Helical" evidence="18">
    <location>
        <begin position="978"/>
        <end position="1000"/>
    </location>
</feature>
<dbReference type="GO" id="GO:0006376">
    <property type="term" value="P:mRNA splice site recognition"/>
    <property type="evidence" value="ECO:0007669"/>
    <property type="project" value="InterPro"/>
</dbReference>
<evidence type="ECO:0000259" key="19">
    <source>
        <dbReference type="Pfam" id="PF04389"/>
    </source>
</evidence>
<dbReference type="InterPro" id="IPR007484">
    <property type="entry name" value="Peptidase_M28"/>
</dbReference>
<evidence type="ECO:0000256" key="3">
    <source>
        <dbReference type="ARBA" id="ARBA00005655"/>
    </source>
</evidence>
<evidence type="ECO:0000256" key="16">
    <source>
        <dbReference type="SAM" id="Coils"/>
    </source>
</evidence>
<feature type="coiled-coil region" evidence="16">
    <location>
        <begin position="97"/>
        <end position="176"/>
    </location>
</feature>
<evidence type="ECO:0000256" key="15">
    <source>
        <dbReference type="ARBA" id="ARBA00078796"/>
    </source>
</evidence>
<dbReference type="Pfam" id="PF22248">
    <property type="entry name" value="ERMP1_C"/>
    <property type="match status" value="1"/>
</dbReference>
<keyword evidence="6 18" id="KW-0812">Transmembrane</keyword>
<keyword evidence="8" id="KW-0378">Hydrolase</keyword>
<keyword evidence="5" id="KW-0645">Protease</keyword>
<evidence type="ECO:0000259" key="20">
    <source>
        <dbReference type="Pfam" id="PF22248"/>
    </source>
</evidence>
<organism evidence="22 23">
    <name type="scientific">Pristionchus pacificus</name>
    <name type="common">Parasitic nematode worm</name>
    <dbReference type="NCBI Taxonomy" id="54126"/>
    <lineage>
        <taxon>Eukaryota</taxon>
        <taxon>Metazoa</taxon>
        <taxon>Ecdysozoa</taxon>
        <taxon>Nematoda</taxon>
        <taxon>Chromadorea</taxon>
        <taxon>Rhabditida</taxon>
        <taxon>Rhabditina</taxon>
        <taxon>Diplogasteromorpha</taxon>
        <taxon>Diplogasteroidea</taxon>
        <taxon>Neodiplogasteridae</taxon>
        <taxon>Pristionchus</taxon>
    </lineage>
</organism>
<dbReference type="EnsemblMetazoa" id="PPA03091.1">
    <property type="protein sequence ID" value="PPA03091.1"/>
    <property type="gene ID" value="WBGene00092645"/>
</dbReference>
<dbReference type="Proteomes" id="UP000005239">
    <property type="component" value="Unassembled WGS sequence"/>
</dbReference>
<dbReference type="InterPro" id="IPR004882">
    <property type="entry name" value="Luc7-rel"/>
</dbReference>
<sequence length="1287" mass="143739">MSLNMTDVMRDMINQLMGAQRAEEEGRNLPPYDHHSVCRAYLFGCCPADILVDTRLDSLVLCRKLHEAALKGEYEKAQEKKDHFYDIETYETLGQAIRNVDVDINKIKDKLERDNKEHADSVEYMKAQKIHDLNEQIGKALARMEELGNEGKVEESMQLSQTVEELKTKKEQLHTDLRMVGSLNQRQQLRVCEDCGAQLNLLDHETRLADHFGGKMHLGMVDIRAKHEEMKISRRKEAAGPHLTLRAWVVNPDHTHTLSPLSHTNKNQSILAPLGQGLPPAPPPEKRPLWRETQRAATPTIEDRKKARNEAGAGGSKDAVRIVGATATREEETAVEGEMRGTAEIAGIEEIEAALATARVVMVTADEMREETTEEMIEGAATDVIVAKRADSIEIPGFPHPPPFGTAPDWSWYHALILKMVELRRRHAGGGVGGGTTNENGYTAEYGKLHDEEYKKPSLLGFRHWLFAIFVIAIVYGGVVFFHQKLPDVNPAGDFNEFSEVRARAMLKAITSLGPRPSGSAALEKHAMSLLQQHLELSQAAAGEVGLNRVEIDTQHPTGCFDLKFLSAFTLCYQNVTNKIARIGPAKGPAAHSLLLNCHIDSMPDTPGATDDAVSCAIMMDILDVLAREKKELQYDVVFLFNGAEENFLQGAHGFIENHPWRHTIRAFINLEGTGSGGREILFQAGPGNSWLLQAYLDAAPHPYCSILAQEVFQSGIIPSDTDFRIFRDFGRVSGLDIAYTRNGWVYHTEFDTEERIDAGSIQRAGENVLAVVRKVLSEEDLSKPGKAAESNKWVFYDVVGLFTVRYTVELGVILNVGTSVLTLFFTFMRMRKGTYALSDMLIVFFRHILSLIAMAIVGGAIAVIVNLMDLMRNAEMAHFDSVMVLLATALLWMTHAGLASAFFLLNYLLFALLRDPILFVMGRIGLLKTVTPRAILAVQMFSLIPAMIFAAYAISQCVDFFVPVIGRLGMAINPEAIMAPLGLVIAFTFVLFTNNLVYISRPLKFGFRVSFLLMLGLFIALATSNLGVPYKFTDDAPRLRRLIALHSHRTIYSFEGKREAAENTLFIQSFDYRGTKDLPAHSFLSGSPPTDCHKTKDEYCRMPYYTAIHELFPPSESVWVAVPAAPTIPYPIQTKLLSRERLGNSKLLNMTFELNGGYDKMSLHVTALNGFELKSWSFTPLDIQDVNKRDTYFVFLTYGSETPPTRKFWLVLEQTGDSFPDVTKEASLELAVASHHAHGEHQNSETLRQLRSLISSRRQSTHFAVGWWKWGITLIGGVSEIVVRQY</sequence>
<accession>A0A8R1U3F9</accession>
<evidence type="ECO:0000256" key="5">
    <source>
        <dbReference type="ARBA" id="ARBA00022670"/>
    </source>
</evidence>
<keyword evidence="14" id="KW-0325">Glycoprotein</keyword>
<dbReference type="Pfam" id="PF04389">
    <property type="entry name" value="Peptidase_M28"/>
    <property type="match status" value="1"/>
</dbReference>
<keyword evidence="9" id="KW-0256">Endoplasmic reticulum</keyword>